<dbReference type="PANTHER" id="PTHR47978">
    <property type="match status" value="1"/>
</dbReference>
<dbReference type="Gene3D" id="3.40.50.300">
    <property type="entry name" value="P-loop containing nucleotide triphosphate hydrolases"/>
    <property type="match status" value="2"/>
</dbReference>
<evidence type="ECO:0000256" key="1">
    <source>
        <dbReference type="ARBA" id="ARBA00006270"/>
    </source>
</evidence>
<dbReference type="InterPro" id="IPR027417">
    <property type="entry name" value="P-loop_NTPase"/>
</dbReference>
<protein>
    <recommendedName>
        <fullName evidence="8">RAB5A, member RAS oncogene family</fullName>
    </recommendedName>
</protein>
<gene>
    <name evidence="6" type="ORF">HJG59_000149</name>
</gene>
<dbReference type="GO" id="GO:0005525">
    <property type="term" value="F:GTP binding"/>
    <property type="evidence" value="ECO:0007669"/>
    <property type="project" value="UniProtKB-KW"/>
</dbReference>
<dbReference type="SUPFAM" id="SSF52540">
    <property type="entry name" value="P-loop containing nucleoside triphosphate hydrolases"/>
    <property type="match status" value="1"/>
</dbReference>
<dbReference type="Proteomes" id="UP000550707">
    <property type="component" value="Unassembled WGS sequence"/>
</dbReference>
<proteinExistence type="inferred from homology"/>
<organism evidence="6 7">
    <name type="scientific">Molossus molossus</name>
    <name type="common">Pallas' mastiff bat</name>
    <name type="synonym">Vespertilio molossus</name>
    <dbReference type="NCBI Taxonomy" id="27622"/>
    <lineage>
        <taxon>Eukaryota</taxon>
        <taxon>Metazoa</taxon>
        <taxon>Chordata</taxon>
        <taxon>Craniata</taxon>
        <taxon>Vertebrata</taxon>
        <taxon>Euteleostomi</taxon>
        <taxon>Mammalia</taxon>
        <taxon>Eutheria</taxon>
        <taxon>Laurasiatheria</taxon>
        <taxon>Chiroptera</taxon>
        <taxon>Yangochiroptera</taxon>
        <taxon>Molossidae</taxon>
        <taxon>Molossus</taxon>
    </lineage>
</organism>
<dbReference type="Pfam" id="PF00071">
    <property type="entry name" value="Ras"/>
    <property type="match status" value="2"/>
</dbReference>
<sequence length="178" mass="18952">MAGQGGAAGASGLAAGNKTCQCKLVLLVESEVGKSNLVLRLVKGQFHKYQENVVGVAFLTQTFCLDDTTRYVYTGRELGAGVTEAASPNTFIALSGNEADLASKTAMEFQEARAYADDNSLLFLESAKKAMNVNKISMAIAKKLPKNEPQNAAGTPGWYQGMDLQGNNPTFWSQCSSN</sequence>
<evidence type="ECO:0000256" key="4">
    <source>
        <dbReference type="ARBA" id="ARBA00023289"/>
    </source>
</evidence>
<comment type="caution">
    <text evidence="6">The sequence shown here is derived from an EMBL/GenBank/DDBJ whole genome shotgun (WGS) entry which is preliminary data.</text>
</comment>
<keyword evidence="7" id="KW-1185">Reference proteome</keyword>
<reference evidence="6 7" key="1">
    <citation type="journal article" date="2020" name="Nature">
        <title>Six reference-quality genomes reveal evolution of bat adaptations.</title>
        <authorList>
            <person name="Jebb D."/>
            <person name="Huang Z."/>
            <person name="Pippel M."/>
            <person name="Hughes G.M."/>
            <person name="Lavrichenko K."/>
            <person name="Devanna P."/>
            <person name="Winkler S."/>
            <person name="Jermiin L.S."/>
            <person name="Skirmuntt E.C."/>
            <person name="Katzourakis A."/>
            <person name="Burkitt-Gray L."/>
            <person name="Ray D.A."/>
            <person name="Sullivan K.A.M."/>
            <person name="Roscito J.G."/>
            <person name="Kirilenko B.M."/>
            <person name="Davalos L.M."/>
            <person name="Corthals A.P."/>
            <person name="Power M.L."/>
            <person name="Jones G."/>
            <person name="Ransome R.D."/>
            <person name="Dechmann D.K.N."/>
            <person name="Locatelli A.G."/>
            <person name="Puechmaille S.J."/>
            <person name="Fedrigo O."/>
            <person name="Jarvis E.D."/>
            <person name="Hiller M."/>
            <person name="Vernes S.C."/>
            <person name="Myers E.W."/>
            <person name="Teeling E.C."/>
        </authorList>
    </citation>
    <scope>NUCLEOTIDE SEQUENCE [LARGE SCALE GENOMIC DNA]</scope>
    <source>
        <strain evidence="6">MMolMol1</strain>
        <tissue evidence="6">Muscle</tissue>
    </source>
</reference>
<keyword evidence="4" id="KW-0449">Lipoprotein</keyword>
<comment type="subcellular location">
    <subcellularLocation>
        <location evidence="5">Endomembrane system</location>
        <topology evidence="5">Lipid-anchor</topology>
    </subcellularLocation>
</comment>
<keyword evidence="4" id="KW-0636">Prenylation</keyword>
<dbReference type="EMBL" id="JACASF010000015">
    <property type="protein sequence ID" value="KAF6428846.1"/>
    <property type="molecule type" value="Genomic_DNA"/>
</dbReference>
<dbReference type="GO" id="GO:0003924">
    <property type="term" value="F:GTPase activity"/>
    <property type="evidence" value="ECO:0007669"/>
    <property type="project" value="InterPro"/>
</dbReference>
<evidence type="ECO:0000256" key="5">
    <source>
        <dbReference type="ARBA" id="ARBA00037868"/>
    </source>
</evidence>
<name>A0A7J8E0Q8_MOLMO</name>
<comment type="similarity">
    <text evidence="1">Belongs to the small GTPase superfamily. Rab family.</text>
</comment>
<keyword evidence="3" id="KW-0342">GTP-binding</keyword>
<evidence type="ECO:0000313" key="6">
    <source>
        <dbReference type="EMBL" id="KAF6428846.1"/>
    </source>
</evidence>
<dbReference type="InterPro" id="IPR001806">
    <property type="entry name" value="Small_GTPase"/>
</dbReference>
<evidence type="ECO:0008006" key="8">
    <source>
        <dbReference type="Google" id="ProtNLM"/>
    </source>
</evidence>
<evidence type="ECO:0000313" key="7">
    <source>
        <dbReference type="Proteomes" id="UP000550707"/>
    </source>
</evidence>
<evidence type="ECO:0000256" key="3">
    <source>
        <dbReference type="ARBA" id="ARBA00023134"/>
    </source>
</evidence>
<dbReference type="InParanoid" id="A0A7J8E0Q8"/>
<dbReference type="AlphaFoldDB" id="A0A7J8E0Q8"/>
<dbReference type="GO" id="GO:0012505">
    <property type="term" value="C:endomembrane system"/>
    <property type="evidence" value="ECO:0007669"/>
    <property type="project" value="UniProtKB-SubCell"/>
</dbReference>
<keyword evidence="2" id="KW-0547">Nucleotide-binding</keyword>
<accession>A0A7J8E0Q8</accession>
<evidence type="ECO:0000256" key="2">
    <source>
        <dbReference type="ARBA" id="ARBA00022741"/>
    </source>
</evidence>
<dbReference type="SMART" id="SM00175">
    <property type="entry name" value="RAB"/>
    <property type="match status" value="1"/>
</dbReference>